<dbReference type="PROSITE" id="PS50893">
    <property type="entry name" value="ABC_TRANSPORTER_2"/>
    <property type="match status" value="1"/>
</dbReference>
<dbReference type="Proteomes" id="UP000052978">
    <property type="component" value="Unassembled WGS sequence"/>
</dbReference>
<evidence type="ECO:0000259" key="3">
    <source>
        <dbReference type="PROSITE" id="PS50893"/>
    </source>
</evidence>
<dbReference type="EMBL" id="KE161657">
    <property type="protein sequence ID" value="EPQ04801.1"/>
    <property type="molecule type" value="Genomic_DNA"/>
</dbReference>
<dbReference type="InterPro" id="IPR003593">
    <property type="entry name" value="AAA+_ATPase"/>
</dbReference>
<keyword evidence="5" id="KW-1185">Reference proteome</keyword>
<evidence type="ECO:0000313" key="4">
    <source>
        <dbReference type="EMBL" id="EPQ04801.1"/>
    </source>
</evidence>
<evidence type="ECO:0000256" key="2">
    <source>
        <dbReference type="ARBA" id="ARBA00022840"/>
    </source>
</evidence>
<dbReference type="GO" id="GO:0005524">
    <property type="term" value="F:ATP binding"/>
    <property type="evidence" value="ECO:0007669"/>
    <property type="project" value="UniProtKB-KW"/>
</dbReference>
<keyword evidence="2 4" id="KW-0067">ATP-binding</keyword>
<dbReference type="SMART" id="SM00382">
    <property type="entry name" value="AAA"/>
    <property type="match status" value="1"/>
</dbReference>
<dbReference type="GO" id="GO:0016887">
    <property type="term" value="F:ATP hydrolysis activity"/>
    <property type="evidence" value="ECO:0007669"/>
    <property type="project" value="InterPro"/>
</dbReference>
<gene>
    <name evidence="4" type="ORF">D623_10015907</name>
</gene>
<dbReference type="PANTHER" id="PTHR19229">
    <property type="entry name" value="ATP-BINDING CASSETTE TRANSPORTER SUBFAMILY A ABCA"/>
    <property type="match status" value="1"/>
</dbReference>
<dbReference type="PANTHER" id="PTHR19229:SF250">
    <property type="entry name" value="ABC TRANSPORTER DOMAIN-CONTAINING PROTEIN-RELATED"/>
    <property type="match status" value="1"/>
</dbReference>
<dbReference type="SUPFAM" id="SSF52540">
    <property type="entry name" value="P-loop containing nucleoside triphosphate hydrolases"/>
    <property type="match status" value="1"/>
</dbReference>
<sequence>MLSMSLKQEFGAKVAVNNMSLNLYKGQITVLLGENGAGKTVTLSILTGCHPPTRGEVYVNGYPISKNLTDIRKNFGFCPQHDLLFNDLTLSEHLYFYFMLKRKCREMYPMEADHMLSTFNLLEKCNTMSKSLSSGMKRKLSVMIALIGDSEVVILDEPTISMDPISQRATWDLLHQYKQDRTILMTTHHIDEADILGDRIAIMWSPDVYGKDAKEQGFVVVEKEELNMIDNFFSEPTTKSWEATLEECTGAELSFILPKEYIHRFEALFNDLKEKKSELGITSFDASVTTMEEVFHKLMLYPLSQTG</sequence>
<protein>
    <submittedName>
        <fullName evidence="4">ATP-binding cassette sub-family A member 3</fullName>
    </submittedName>
</protein>
<dbReference type="AlphaFoldDB" id="S7MKU1"/>
<dbReference type="GO" id="GO:0140359">
    <property type="term" value="F:ABC-type transporter activity"/>
    <property type="evidence" value="ECO:0007669"/>
    <property type="project" value="InterPro"/>
</dbReference>
<dbReference type="GO" id="GO:0005319">
    <property type="term" value="F:lipid transporter activity"/>
    <property type="evidence" value="ECO:0007669"/>
    <property type="project" value="TreeGrafter"/>
</dbReference>
<dbReference type="CDD" id="cd03263">
    <property type="entry name" value="ABC_subfamily_A"/>
    <property type="match status" value="1"/>
</dbReference>
<evidence type="ECO:0000313" key="5">
    <source>
        <dbReference type="Proteomes" id="UP000052978"/>
    </source>
</evidence>
<keyword evidence="1" id="KW-0547">Nucleotide-binding</keyword>
<accession>S7MKU1</accession>
<dbReference type="InterPro" id="IPR026082">
    <property type="entry name" value="ABCA"/>
</dbReference>
<dbReference type="FunFam" id="3.40.50.300:FF:002275">
    <property type="entry name" value="ATP-binding cassette, subfamily A (ABC1), member 16"/>
    <property type="match status" value="1"/>
</dbReference>
<dbReference type="InterPro" id="IPR027417">
    <property type="entry name" value="P-loop_NTPase"/>
</dbReference>
<name>S7MKU1_MYOBR</name>
<dbReference type="Pfam" id="PF00005">
    <property type="entry name" value="ABC_tran"/>
    <property type="match status" value="1"/>
</dbReference>
<proteinExistence type="predicted"/>
<organism evidence="4 5">
    <name type="scientific">Myotis brandtii</name>
    <name type="common">Brandt's bat</name>
    <dbReference type="NCBI Taxonomy" id="109478"/>
    <lineage>
        <taxon>Eukaryota</taxon>
        <taxon>Metazoa</taxon>
        <taxon>Chordata</taxon>
        <taxon>Craniata</taxon>
        <taxon>Vertebrata</taxon>
        <taxon>Euteleostomi</taxon>
        <taxon>Mammalia</taxon>
        <taxon>Eutheria</taxon>
        <taxon>Laurasiatheria</taxon>
        <taxon>Chiroptera</taxon>
        <taxon>Yangochiroptera</taxon>
        <taxon>Vespertilionidae</taxon>
        <taxon>Myotis</taxon>
    </lineage>
</organism>
<dbReference type="InterPro" id="IPR003439">
    <property type="entry name" value="ABC_transporter-like_ATP-bd"/>
</dbReference>
<feature type="domain" description="ABC transporter" evidence="3">
    <location>
        <begin position="1"/>
        <end position="230"/>
    </location>
</feature>
<dbReference type="Gene3D" id="3.40.50.300">
    <property type="entry name" value="P-loop containing nucleotide triphosphate hydrolases"/>
    <property type="match status" value="1"/>
</dbReference>
<reference evidence="4 5" key="1">
    <citation type="journal article" date="2013" name="Nat. Commun.">
        <title>Genome analysis reveals insights into physiology and longevity of the Brandt's bat Myotis brandtii.</title>
        <authorList>
            <person name="Seim I."/>
            <person name="Fang X."/>
            <person name="Xiong Z."/>
            <person name="Lobanov A.V."/>
            <person name="Huang Z."/>
            <person name="Ma S."/>
            <person name="Feng Y."/>
            <person name="Turanov A.A."/>
            <person name="Zhu Y."/>
            <person name="Lenz T.L."/>
            <person name="Gerashchenko M.V."/>
            <person name="Fan D."/>
            <person name="Hee Yim S."/>
            <person name="Yao X."/>
            <person name="Jordan D."/>
            <person name="Xiong Y."/>
            <person name="Ma Y."/>
            <person name="Lyapunov A.N."/>
            <person name="Chen G."/>
            <person name="Kulakova O.I."/>
            <person name="Sun Y."/>
            <person name="Lee S.G."/>
            <person name="Bronson R.T."/>
            <person name="Moskalev A.A."/>
            <person name="Sunyaev S.R."/>
            <person name="Zhang G."/>
            <person name="Krogh A."/>
            <person name="Wang J."/>
            <person name="Gladyshev V.N."/>
        </authorList>
    </citation>
    <scope>NUCLEOTIDE SEQUENCE [LARGE SCALE GENOMIC DNA]</scope>
</reference>
<evidence type="ECO:0000256" key="1">
    <source>
        <dbReference type="ARBA" id="ARBA00022741"/>
    </source>
</evidence>
<dbReference type="GO" id="GO:0016020">
    <property type="term" value="C:membrane"/>
    <property type="evidence" value="ECO:0007669"/>
    <property type="project" value="InterPro"/>
</dbReference>